<organism evidence="5 6">
    <name type="scientific">Thlaspi arvense</name>
    <name type="common">Field penny-cress</name>
    <dbReference type="NCBI Taxonomy" id="13288"/>
    <lineage>
        <taxon>Eukaryota</taxon>
        <taxon>Viridiplantae</taxon>
        <taxon>Streptophyta</taxon>
        <taxon>Embryophyta</taxon>
        <taxon>Tracheophyta</taxon>
        <taxon>Spermatophyta</taxon>
        <taxon>Magnoliopsida</taxon>
        <taxon>eudicotyledons</taxon>
        <taxon>Gunneridae</taxon>
        <taxon>Pentapetalae</taxon>
        <taxon>rosids</taxon>
        <taxon>malvids</taxon>
        <taxon>Brassicales</taxon>
        <taxon>Brassicaceae</taxon>
        <taxon>Thlaspideae</taxon>
        <taxon>Thlaspi</taxon>
    </lineage>
</organism>
<dbReference type="SUPFAM" id="SSF48168">
    <property type="entry name" value="R1 subunit of ribonucleotide reductase, N-terminal domain"/>
    <property type="match status" value="1"/>
</dbReference>
<dbReference type="Pfam" id="PF03477">
    <property type="entry name" value="ATP-cone"/>
    <property type="match status" value="1"/>
</dbReference>
<keyword evidence="2 3" id="KW-0067">ATP-binding</keyword>
<dbReference type="InterPro" id="IPR005144">
    <property type="entry name" value="ATP-cone_dom"/>
</dbReference>
<dbReference type="GO" id="GO:0004748">
    <property type="term" value="F:ribonucleoside-diphosphate reductase activity, thioredoxin disulfide as acceptor"/>
    <property type="evidence" value="ECO:0007669"/>
    <property type="project" value="TreeGrafter"/>
</dbReference>
<dbReference type="GO" id="GO:0005971">
    <property type="term" value="C:ribonucleoside-diphosphate reductase complex"/>
    <property type="evidence" value="ECO:0007669"/>
    <property type="project" value="TreeGrafter"/>
</dbReference>
<evidence type="ECO:0000259" key="4">
    <source>
        <dbReference type="PROSITE" id="PS51161"/>
    </source>
</evidence>
<dbReference type="InterPro" id="IPR039718">
    <property type="entry name" value="Rrm1"/>
</dbReference>
<keyword evidence="1 3" id="KW-0547">Nucleotide-binding</keyword>
<accession>A0AAU9RSI5</accession>
<gene>
    <name evidence="5" type="ORF">TAV2_LOCUS8953</name>
</gene>
<sequence>SSPVVMAKKDMYVVKRDGWLETLDLDKITARLKELSYGLSSYHCDPLLVAHKVSARFHNGITTTQLDHLAAETAAAMSCDHPDYATLAARIAVSNLHKNTKKSFSET</sequence>
<dbReference type="GO" id="GO:0009263">
    <property type="term" value="P:deoxyribonucleotide biosynthetic process"/>
    <property type="evidence" value="ECO:0007669"/>
    <property type="project" value="TreeGrafter"/>
</dbReference>
<evidence type="ECO:0000256" key="1">
    <source>
        <dbReference type="ARBA" id="ARBA00022741"/>
    </source>
</evidence>
<dbReference type="AlphaFoldDB" id="A0AAU9RSI5"/>
<dbReference type="EMBL" id="OU466859">
    <property type="protein sequence ID" value="CAH2051230.1"/>
    <property type="molecule type" value="Genomic_DNA"/>
</dbReference>
<dbReference type="PANTHER" id="PTHR11573:SF31">
    <property type="entry name" value="RIBONUCLEOSIDE-DIPHOSPHATE REDUCTASE"/>
    <property type="match status" value="1"/>
</dbReference>
<proteinExistence type="predicted"/>
<evidence type="ECO:0000256" key="3">
    <source>
        <dbReference type="PROSITE-ProRule" id="PRU00492"/>
    </source>
</evidence>
<dbReference type="InterPro" id="IPR008926">
    <property type="entry name" value="RNR_R1-su_N"/>
</dbReference>
<dbReference type="GO" id="GO:0005524">
    <property type="term" value="F:ATP binding"/>
    <property type="evidence" value="ECO:0007669"/>
    <property type="project" value="UniProtKB-UniRule"/>
</dbReference>
<name>A0AAU9RSI5_THLAR</name>
<keyword evidence="6" id="KW-1185">Reference proteome</keyword>
<feature type="non-terminal residue" evidence="5">
    <location>
        <position position="1"/>
    </location>
</feature>
<reference evidence="5 6" key="1">
    <citation type="submission" date="2022-03" db="EMBL/GenBank/DDBJ databases">
        <authorList>
            <person name="Nunn A."/>
            <person name="Chopra R."/>
            <person name="Nunn A."/>
            <person name="Contreras Garrido A."/>
        </authorList>
    </citation>
    <scope>NUCLEOTIDE SEQUENCE [LARGE SCALE GENOMIC DNA]</scope>
</reference>
<dbReference type="PANTHER" id="PTHR11573">
    <property type="entry name" value="RIBONUCLEOSIDE-DIPHOSPHATE REDUCTASE LARGE CHAIN"/>
    <property type="match status" value="1"/>
</dbReference>
<protein>
    <recommendedName>
        <fullName evidence="4">ATP-cone domain-containing protein</fullName>
    </recommendedName>
</protein>
<evidence type="ECO:0000313" key="6">
    <source>
        <dbReference type="Proteomes" id="UP000836841"/>
    </source>
</evidence>
<dbReference type="PROSITE" id="PS51161">
    <property type="entry name" value="ATP_CONE"/>
    <property type="match status" value="1"/>
</dbReference>
<dbReference type="Proteomes" id="UP000836841">
    <property type="component" value="Chromosome 3"/>
</dbReference>
<evidence type="ECO:0000313" key="5">
    <source>
        <dbReference type="EMBL" id="CAH2051230.1"/>
    </source>
</evidence>
<evidence type="ECO:0000256" key="2">
    <source>
        <dbReference type="ARBA" id="ARBA00022840"/>
    </source>
</evidence>
<feature type="domain" description="ATP-cone" evidence="4">
    <location>
        <begin position="11"/>
        <end position="102"/>
    </location>
</feature>